<feature type="transmembrane region" description="Helical" evidence="1">
    <location>
        <begin position="240"/>
        <end position="256"/>
    </location>
</feature>
<keyword evidence="2" id="KW-0732">Signal</keyword>
<evidence type="ECO:0000313" key="4">
    <source>
        <dbReference type="Proteomes" id="UP000054097"/>
    </source>
</evidence>
<dbReference type="PANTHER" id="PTHR35043:SF7">
    <property type="entry name" value="TRANSCRIPTION FACTOR DOMAIN-CONTAINING PROTEIN"/>
    <property type="match status" value="1"/>
</dbReference>
<protein>
    <submittedName>
        <fullName evidence="3">Uncharacterized protein</fullName>
    </submittedName>
</protein>
<feature type="transmembrane region" description="Helical" evidence="1">
    <location>
        <begin position="206"/>
        <end position="228"/>
    </location>
</feature>
<name>A0A0C2WD46_SERVB</name>
<keyword evidence="4" id="KW-1185">Reference proteome</keyword>
<dbReference type="HOGENOM" id="CLU_022883_6_1_1"/>
<dbReference type="OrthoDB" id="2733714at2759"/>
<reference evidence="4" key="2">
    <citation type="submission" date="2015-01" db="EMBL/GenBank/DDBJ databases">
        <title>Evolutionary Origins and Diversification of the Mycorrhizal Mutualists.</title>
        <authorList>
            <consortium name="DOE Joint Genome Institute"/>
            <consortium name="Mycorrhizal Genomics Consortium"/>
            <person name="Kohler A."/>
            <person name="Kuo A."/>
            <person name="Nagy L.G."/>
            <person name="Floudas D."/>
            <person name="Copeland A."/>
            <person name="Barry K.W."/>
            <person name="Cichocki N."/>
            <person name="Veneault-Fourrey C."/>
            <person name="LaButti K."/>
            <person name="Lindquist E.A."/>
            <person name="Lipzen A."/>
            <person name="Lundell T."/>
            <person name="Morin E."/>
            <person name="Murat C."/>
            <person name="Riley R."/>
            <person name="Ohm R."/>
            <person name="Sun H."/>
            <person name="Tunlid A."/>
            <person name="Henrissat B."/>
            <person name="Grigoriev I.V."/>
            <person name="Hibbett D.S."/>
            <person name="Martin F."/>
        </authorList>
    </citation>
    <scope>NUCLEOTIDE SEQUENCE [LARGE SCALE GENOMIC DNA]</scope>
    <source>
        <strain evidence="4">MAFF 305830</strain>
    </source>
</reference>
<keyword evidence="1" id="KW-0472">Membrane</keyword>
<reference evidence="3 4" key="1">
    <citation type="submission" date="2014-04" db="EMBL/GenBank/DDBJ databases">
        <authorList>
            <consortium name="DOE Joint Genome Institute"/>
            <person name="Kuo A."/>
            <person name="Zuccaro A."/>
            <person name="Kohler A."/>
            <person name="Nagy L.G."/>
            <person name="Floudas D."/>
            <person name="Copeland A."/>
            <person name="Barry K.W."/>
            <person name="Cichocki N."/>
            <person name="Veneault-Fourrey C."/>
            <person name="LaButti K."/>
            <person name="Lindquist E.A."/>
            <person name="Lipzen A."/>
            <person name="Lundell T."/>
            <person name="Morin E."/>
            <person name="Murat C."/>
            <person name="Sun H."/>
            <person name="Tunlid A."/>
            <person name="Henrissat B."/>
            <person name="Grigoriev I.V."/>
            <person name="Hibbett D.S."/>
            <person name="Martin F."/>
            <person name="Nordberg H.P."/>
            <person name="Cantor M.N."/>
            <person name="Hua S.X."/>
        </authorList>
    </citation>
    <scope>NUCLEOTIDE SEQUENCE [LARGE SCALE GENOMIC DNA]</scope>
    <source>
        <strain evidence="3 4">MAFF 305830</strain>
    </source>
</reference>
<dbReference type="PANTHER" id="PTHR35043">
    <property type="entry name" value="TRANSCRIPTION FACTOR DOMAIN-CONTAINING PROTEIN"/>
    <property type="match status" value="1"/>
</dbReference>
<dbReference type="AlphaFoldDB" id="A0A0C2WD46"/>
<gene>
    <name evidence="3" type="ORF">M408DRAFT_233237</name>
</gene>
<keyword evidence="1" id="KW-1133">Transmembrane helix</keyword>
<evidence type="ECO:0000256" key="2">
    <source>
        <dbReference type="SAM" id="SignalP"/>
    </source>
</evidence>
<feature type="transmembrane region" description="Helical" evidence="1">
    <location>
        <begin position="328"/>
        <end position="353"/>
    </location>
</feature>
<feature type="transmembrane region" description="Helical" evidence="1">
    <location>
        <begin position="42"/>
        <end position="61"/>
    </location>
</feature>
<feature type="transmembrane region" description="Helical" evidence="1">
    <location>
        <begin position="365"/>
        <end position="387"/>
    </location>
</feature>
<proteinExistence type="predicted"/>
<feature type="signal peptide" evidence="2">
    <location>
        <begin position="1"/>
        <end position="18"/>
    </location>
</feature>
<keyword evidence="1" id="KW-0812">Transmembrane</keyword>
<feature type="transmembrane region" description="Helical" evidence="1">
    <location>
        <begin position="399"/>
        <end position="419"/>
    </location>
</feature>
<evidence type="ECO:0000313" key="3">
    <source>
        <dbReference type="EMBL" id="KIM24393.1"/>
    </source>
</evidence>
<dbReference type="EMBL" id="KN824324">
    <property type="protein sequence ID" value="KIM24393.1"/>
    <property type="molecule type" value="Genomic_DNA"/>
</dbReference>
<dbReference type="Proteomes" id="UP000054097">
    <property type="component" value="Unassembled WGS sequence"/>
</dbReference>
<sequence>MIVLLFAYSIIQSAKIEAGPIPASIELGDVASCDGQNSQRTLAGIGWSCLSTIFLCTWVAVHPNVHFRPEKQNQRWFERWLWDPLREILTYELSLFIWALLVPEYILGWAVRQYVQAGVIKQQAPGWTRTHGHFMIMGGFHLFRLPAGAPFVESSESAGFVYPTGNHSRGDEVPVCPLKFEDIPVYVLKTVAPTKTELKDRGKSDALTKIIVLVQALWFVMQCTVRGVQKLPLTELEVVTLAYATLNFFIYVFWWDKPQNAECPIRVYKTSTAIHEESGKEVKQWEKRLPVSWMDKTIEYTNGAQDDYVNLSKENSIPMFWSGKPSGYLLYSAGFGPSILGSAFGAIHCIAWLSEFPTRSELVLWRIYCIAMIKVPFVFAVVCAVVVVDIRTRKRYKGFFVAVSMICLVLIILSAWLYVASRVVTLVIAFTTLRSLPSTAFATVDWTSFIPHI</sequence>
<feature type="chain" id="PRO_5002173526" evidence="2">
    <location>
        <begin position="19"/>
        <end position="453"/>
    </location>
</feature>
<evidence type="ECO:0000256" key="1">
    <source>
        <dbReference type="SAM" id="Phobius"/>
    </source>
</evidence>
<organism evidence="3 4">
    <name type="scientific">Serendipita vermifera MAFF 305830</name>
    <dbReference type="NCBI Taxonomy" id="933852"/>
    <lineage>
        <taxon>Eukaryota</taxon>
        <taxon>Fungi</taxon>
        <taxon>Dikarya</taxon>
        <taxon>Basidiomycota</taxon>
        <taxon>Agaricomycotina</taxon>
        <taxon>Agaricomycetes</taxon>
        <taxon>Sebacinales</taxon>
        <taxon>Serendipitaceae</taxon>
        <taxon>Serendipita</taxon>
    </lineage>
</organism>
<accession>A0A0C2WD46</accession>